<comment type="catalytic activity">
    <reaction evidence="12 14">
        <text>hydrolysis of (1-&gt;4)-alpha-D-glucosidic linkage in 4-alpha-D-[(1-&gt;4)-alpha-D-glucanosyl]n trehalose to yield trehalose and (1-&gt;4)-alpha-D-glucan.</text>
        <dbReference type="EC" id="3.2.1.141"/>
    </reaction>
</comment>
<dbReference type="Gene3D" id="2.60.40.1180">
    <property type="entry name" value="Golgi alpha-mannosidase II"/>
    <property type="match status" value="1"/>
</dbReference>
<keyword evidence="8" id="KW-0119">Carbohydrate metabolism</keyword>
<feature type="active site" description="Nucleophile" evidence="15">
    <location>
        <position position="247"/>
    </location>
</feature>
<dbReference type="Proteomes" id="UP001234585">
    <property type="component" value="Chromosome"/>
</dbReference>
<dbReference type="CDD" id="cd11325">
    <property type="entry name" value="AmyAc_GTHase"/>
    <property type="match status" value="1"/>
</dbReference>
<sequence length="576" mass="64604">MQDGQVRFRLWAPAEDRVTLISGGHEITMHTQADGWHEVETDLVKPGSPYLYRLADDSEIADPASHAQLADVEGPSIVTDHESYAWRNAGWKGRPWEDAVIYELHIGTFTPQGTFRAAIDHLPHLHDIGITVIEIMPVAHFSGRRGWGYDGVLHYAPHPAYGTPDDLKALVDVAHDHGIMVLLDVVYNHFGPVGNMLHRIAPPFFHPERHTPWGAALAFEREPVRRYFIDNALHWLLDYRFDGLRFDATEEIVDESHYHVLLEMAATIRQTVTDRQVHLVVEDQAKRKSLLNRDGGNVHHYTAAWNDVFHHALHIIATGEDGGHYAKYRDNTDDVLRRATARGFVSEDRESDRVGPLPQKPLPQQVNVNFLQNHDQVGNRAFGERLLTLTDPALYRVMSALLFLAPPVPLLFMGEEFGERRPFHFFADFDGELAEATRAGRIDEAENFGGLPDGKTADDLPDPNDEQTFLASKLDWNHAASPEGQRHGALVRSLIRLRQAKIRPLLAEGEAPEPSILPSDPGTLAIDWHFAEKTLSIRANLTHDKWNWPSSSGETVFEIPAVGDAGPSIAVSIRPT</sequence>
<evidence type="ECO:0000256" key="8">
    <source>
        <dbReference type="ARBA" id="ARBA00023277"/>
    </source>
</evidence>
<dbReference type="SMART" id="SM00642">
    <property type="entry name" value="Aamy"/>
    <property type="match status" value="1"/>
</dbReference>
<comment type="pathway">
    <text evidence="2 14">Glycan biosynthesis; trehalose biosynthesis.</text>
</comment>
<dbReference type="InterPro" id="IPR044901">
    <property type="entry name" value="Trehalose_TreZ_E-set_sf"/>
</dbReference>
<evidence type="ECO:0000313" key="18">
    <source>
        <dbReference type="EMBL" id="WLR99266.1"/>
    </source>
</evidence>
<dbReference type="GO" id="GO:0033942">
    <property type="term" value="F:4-alpha-D-(1-&gt;4)-alpha-D-glucanotrehalose trehalohydrolase activity"/>
    <property type="evidence" value="ECO:0007669"/>
    <property type="project" value="UniProtKB-EC"/>
</dbReference>
<evidence type="ECO:0000256" key="7">
    <source>
        <dbReference type="ARBA" id="ARBA00022801"/>
    </source>
</evidence>
<dbReference type="CDD" id="cd02853">
    <property type="entry name" value="E_set_MTHase_like_N"/>
    <property type="match status" value="1"/>
</dbReference>
<evidence type="ECO:0000256" key="16">
    <source>
        <dbReference type="PIRSR" id="PIRSR006337-3"/>
    </source>
</evidence>
<dbReference type="InterPro" id="IPR017853">
    <property type="entry name" value="GH"/>
</dbReference>
<gene>
    <name evidence="18" type="primary">treZ</name>
    <name evidence="18" type="ORF">Q9313_00275</name>
</gene>
<dbReference type="NCBIfam" id="TIGR02402">
    <property type="entry name" value="trehalose_TreZ"/>
    <property type="match status" value="1"/>
</dbReference>
<feature type="active site" description="Proton donor" evidence="15">
    <location>
        <position position="282"/>
    </location>
</feature>
<dbReference type="SUPFAM" id="SSF51445">
    <property type="entry name" value="(Trans)glycosidases"/>
    <property type="match status" value="1"/>
</dbReference>
<dbReference type="EMBL" id="CP132302">
    <property type="protein sequence ID" value="WLR99266.1"/>
    <property type="molecule type" value="Genomic_DNA"/>
</dbReference>
<dbReference type="InterPro" id="IPR013780">
    <property type="entry name" value="Glyco_hydro_b"/>
</dbReference>
<keyword evidence="9 14" id="KW-0326">Glycosidase</keyword>
<dbReference type="PANTHER" id="PTHR43651:SF11">
    <property type="entry name" value="MALTO-OLIGOSYLTREHALOSE TREHALOHYDROLASE"/>
    <property type="match status" value="1"/>
</dbReference>
<evidence type="ECO:0000256" key="9">
    <source>
        <dbReference type="ARBA" id="ARBA00023295"/>
    </source>
</evidence>
<evidence type="ECO:0000256" key="13">
    <source>
        <dbReference type="NCBIfam" id="TIGR02402"/>
    </source>
</evidence>
<evidence type="ECO:0000256" key="2">
    <source>
        <dbReference type="ARBA" id="ARBA00005199"/>
    </source>
</evidence>
<dbReference type="EC" id="3.2.1.141" evidence="4 13"/>
<dbReference type="PIRSF" id="PIRSF006337">
    <property type="entry name" value="Trehalose_TreZ"/>
    <property type="match status" value="1"/>
</dbReference>
<evidence type="ECO:0000256" key="5">
    <source>
        <dbReference type="ARBA" id="ARBA00015938"/>
    </source>
</evidence>
<dbReference type="GO" id="GO:0005737">
    <property type="term" value="C:cytoplasm"/>
    <property type="evidence" value="ECO:0007669"/>
    <property type="project" value="UniProtKB-SubCell"/>
</dbReference>
<reference evidence="18 19" key="1">
    <citation type="submission" date="2023-08" db="EMBL/GenBank/DDBJ databases">
        <title>Pathogen: clinical or host-associated sample.</title>
        <authorList>
            <person name="Hergert J."/>
            <person name="Casey R."/>
            <person name="Wagner J."/>
            <person name="Young E.L."/>
            <person name="Oakeson K.F."/>
        </authorList>
    </citation>
    <scope>NUCLEOTIDE SEQUENCE [LARGE SCALE GENOMIC DNA]</scope>
    <source>
        <strain evidence="18 19">1760953</strain>
    </source>
</reference>
<dbReference type="InterPro" id="IPR006047">
    <property type="entry name" value="GH13_cat_dom"/>
</dbReference>
<evidence type="ECO:0000256" key="15">
    <source>
        <dbReference type="PIRSR" id="PIRSR006337-1"/>
    </source>
</evidence>
<dbReference type="PANTHER" id="PTHR43651">
    <property type="entry name" value="1,4-ALPHA-GLUCAN-BRANCHING ENZYME"/>
    <property type="match status" value="1"/>
</dbReference>
<evidence type="ECO:0000256" key="11">
    <source>
        <dbReference type="ARBA" id="ARBA00033284"/>
    </source>
</evidence>
<dbReference type="Pfam" id="PF00128">
    <property type="entry name" value="Alpha-amylase"/>
    <property type="match status" value="1"/>
</dbReference>
<accession>A0AA50CRP4</accession>
<dbReference type="Gene3D" id="1.10.10.760">
    <property type="entry name" value="E-set domains of sugar-utilizing enzymes"/>
    <property type="match status" value="1"/>
</dbReference>
<evidence type="ECO:0000256" key="4">
    <source>
        <dbReference type="ARBA" id="ARBA00012268"/>
    </source>
</evidence>
<keyword evidence="7 14" id="KW-0378">Hydrolase</keyword>
<feature type="site" description="Transition state stabilizer" evidence="16">
    <location>
        <position position="375"/>
    </location>
</feature>
<dbReference type="InterPro" id="IPR013783">
    <property type="entry name" value="Ig-like_fold"/>
</dbReference>
<comment type="subcellular location">
    <subcellularLocation>
        <location evidence="1 15">Cytoplasm</location>
    </subcellularLocation>
</comment>
<organism evidence="18 19">
    <name type="scientific">Shinella sumterensis</name>
    <dbReference type="NCBI Taxonomy" id="1967501"/>
    <lineage>
        <taxon>Bacteria</taxon>
        <taxon>Pseudomonadati</taxon>
        <taxon>Pseudomonadota</taxon>
        <taxon>Alphaproteobacteria</taxon>
        <taxon>Hyphomicrobiales</taxon>
        <taxon>Rhizobiaceae</taxon>
        <taxon>Shinella</taxon>
    </lineage>
</organism>
<keyword evidence="19" id="KW-1185">Reference proteome</keyword>
<evidence type="ECO:0000256" key="6">
    <source>
        <dbReference type="ARBA" id="ARBA00022490"/>
    </source>
</evidence>
<protein>
    <recommendedName>
        <fullName evidence="5 13">Malto-oligosyltrehalose trehalohydrolase</fullName>
        <shortName evidence="14">MTHase</shortName>
        <ecNumber evidence="4 13">3.2.1.141</ecNumber>
    </recommendedName>
    <alternativeName>
        <fullName evidence="11 14">4-alpha-D-((1-&gt;4)-alpha-D-glucano)trehalose trehalohydrolase</fullName>
    </alternativeName>
    <alternativeName>
        <fullName evidence="10 14">Maltooligosyl trehalose trehalohydrolase</fullName>
    </alternativeName>
</protein>
<dbReference type="AlphaFoldDB" id="A0AA50CRP4"/>
<evidence type="ECO:0000259" key="17">
    <source>
        <dbReference type="SMART" id="SM00642"/>
    </source>
</evidence>
<comment type="similarity">
    <text evidence="3 14">Belongs to the glycosyl hydrolase 13 family.</text>
</comment>
<evidence type="ECO:0000256" key="10">
    <source>
        <dbReference type="ARBA" id="ARBA00032057"/>
    </source>
</evidence>
<proteinExistence type="inferred from homology"/>
<dbReference type="InterPro" id="IPR014756">
    <property type="entry name" value="Ig_E-set"/>
</dbReference>
<evidence type="ECO:0000256" key="3">
    <source>
        <dbReference type="ARBA" id="ARBA00008061"/>
    </source>
</evidence>
<dbReference type="GO" id="GO:0005992">
    <property type="term" value="P:trehalose biosynthetic process"/>
    <property type="evidence" value="ECO:0007669"/>
    <property type="project" value="UniProtKB-UniRule"/>
</dbReference>
<dbReference type="SUPFAM" id="SSF81296">
    <property type="entry name" value="E set domains"/>
    <property type="match status" value="1"/>
</dbReference>
<dbReference type="InterPro" id="IPR012768">
    <property type="entry name" value="Trehalose_TreZ"/>
</dbReference>
<evidence type="ECO:0000256" key="12">
    <source>
        <dbReference type="ARBA" id="ARBA00034013"/>
    </source>
</evidence>
<evidence type="ECO:0000256" key="14">
    <source>
        <dbReference type="PIRNR" id="PIRNR006337"/>
    </source>
</evidence>
<feature type="domain" description="Glycosyl hydrolase family 13 catalytic" evidence="17">
    <location>
        <begin position="76"/>
        <end position="445"/>
    </location>
</feature>
<evidence type="ECO:0000256" key="1">
    <source>
        <dbReference type="ARBA" id="ARBA00004496"/>
    </source>
</evidence>
<dbReference type="Gene3D" id="2.60.40.10">
    <property type="entry name" value="Immunoglobulins"/>
    <property type="match status" value="1"/>
</dbReference>
<evidence type="ECO:0000313" key="19">
    <source>
        <dbReference type="Proteomes" id="UP001234585"/>
    </source>
</evidence>
<keyword evidence="6" id="KW-0963">Cytoplasm</keyword>
<name>A0AA50CRP4_9HYPH</name>
<dbReference type="Gene3D" id="3.20.20.80">
    <property type="entry name" value="Glycosidases"/>
    <property type="match status" value="1"/>
</dbReference>